<dbReference type="EMBL" id="JBEAFC010000009">
    <property type="protein sequence ID" value="KAL1542063.1"/>
    <property type="molecule type" value="Genomic_DNA"/>
</dbReference>
<dbReference type="Gene3D" id="1.10.510.10">
    <property type="entry name" value="Transferase(Phosphotransferase) domain 1"/>
    <property type="match status" value="1"/>
</dbReference>
<comment type="caution">
    <text evidence="2">The sequence shown here is derived from an EMBL/GenBank/DDBJ whole genome shotgun (WGS) entry which is preliminary data.</text>
</comment>
<evidence type="ECO:0000313" key="2">
    <source>
        <dbReference type="EMBL" id="KAL1542063.1"/>
    </source>
</evidence>
<keyword evidence="3" id="KW-1185">Reference proteome</keyword>
<accession>A0ABD1GG91</accession>
<proteinExistence type="predicted"/>
<organism evidence="2 3">
    <name type="scientific">Salvia divinorum</name>
    <name type="common">Maria pastora</name>
    <name type="synonym">Diviner's sage</name>
    <dbReference type="NCBI Taxonomy" id="28513"/>
    <lineage>
        <taxon>Eukaryota</taxon>
        <taxon>Viridiplantae</taxon>
        <taxon>Streptophyta</taxon>
        <taxon>Embryophyta</taxon>
        <taxon>Tracheophyta</taxon>
        <taxon>Spermatophyta</taxon>
        <taxon>Magnoliopsida</taxon>
        <taxon>eudicotyledons</taxon>
        <taxon>Gunneridae</taxon>
        <taxon>Pentapetalae</taxon>
        <taxon>asterids</taxon>
        <taxon>lamiids</taxon>
        <taxon>Lamiales</taxon>
        <taxon>Lamiaceae</taxon>
        <taxon>Nepetoideae</taxon>
        <taxon>Mentheae</taxon>
        <taxon>Salviinae</taxon>
        <taxon>Salvia</taxon>
        <taxon>Salvia subgen. Calosphace</taxon>
    </lineage>
</organism>
<dbReference type="InterPro" id="IPR001245">
    <property type="entry name" value="Ser-Thr/Tyr_kinase_cat_dom"/>
</dbReference>
<dbReference type="SUPFAM" id="SSF56112">
    <property type="entry name" value="Protein kinase-like (PK-like)"/>
    <property type="match status" value="1"/>
</dbReference>
<dbReference type="AlphaFoldDB" id="A0ABD1GG91"/>
<evidence type="ECO:0000313" key="3">
    <source>
        <dbReference type="Proteomes" id="UP001567538"/>
    </source>
</evidence>
<dbReference type="Proteomes" id="UP001567538">
    <property type="component" value="Unassembled WGS sequence"/>
</dbReference>
<sequence>MASNHLPFDIHRFYVRQVEVAIQRGREIGCDGFGVIYHGIIRYRGEDRVAAFKVVSRDEDFRQEVNVHYVVQSRCVVELFGVCEEKKIIVLEYAENNILRYHLDRPNSMTNFPWFMRVKVLLDVAHRSTKVKQEIPKTMNSLSLDKDSSLHSGLEHLQYSKSVNKLSPASLKLHLFCVALSYIKVYHAIIVEEYSIIIAFFNSRLIIK</sequence>
<dbReference type="PANTHER" id="PTHR46146:SF9">
    <property type="entry name" value="OS06G0151700 PROTEIN"/>
    <property type="match status" value="1"/>
</dbReference>
<protein>
    <submittedName>
        <fullName evidence="2">Proline-rich receptor-like protein kinase PERK8</fullName>
    </submittedName>
</protein>
<name>A0ABD1GG91_SALDI</name>
<dbReference type="PANTHER" id="PTHR46146">
    <property type="entry name" value="SERINE/THREONINE-PROTEIN KINASE-LIKE PROTEIN CCR4"/>
    <property type="match status" value="1"/>
</dbReference>
<dbReference type="InterPro" id="IPR011009">
    <property type="entry name" value="Kinase-like_dom_sf"/>
</dbReference>
<evidence type="ECO:0000259" key="1">
    <source>
        <dbReference type="Pfam" id="PF07714"/>
    </source>
</evidence>
<feature type="domain" description="Serine-threonine/tyrosine-protein kinase catalytic" evidence="1">
    <location>
        <begin position="23"/>
        <end position="118"/>
    </location>
</feature>
<reference evidence="2 3" key="1">
    <citation type="submission" date="2024-06" db="EMBL/GenBank/DDBJ databases">
        <title>A chromosome level genome sequence of Diviner's sage (Salvia divinorum).</title>
        <authorList>
            <person name="Ford S.A."/>
            <person name="Ro D.-K."/>
            <person name="Ness R.W."/>
            <person name="Phillips M.A."/>
        </authorList>
    </citation>
    <scope>NUCLEOTIDE SEQUENCE [LARGE SCALE GENOMIC DNA]</scope>
    <source>
        <strain evidence="2">SAF-2024a</strain>
        <tissue evidence="2">Leaf</tissue>
    </source>
</reference>
<dbReference type="Pfam" id="PF07714">
    <property type="entry name" value="PK_Tyr_Ser-Thr"/>
    <property type="match status" value="1"/>
</dbReference>
<gene>
    <name evidence="2" type="ORF">AAHA92_26202</name>
</gene>